<dbReference type="PANTHER" id="PTHR12558">
    <property type="entry name" value="CELL DIVISION CYCLE 16,23,27"/>
    <property type="match status" value="1"/>
</dbReference>
<feature type="repeat" description="TPR" evidence="1">
    <location>
        <begin position="513"/>
        <end position="545"/>
    </location>
</feature>
<proteinExistence type="predicted"/>
<keyword evidence="2" id="KW-0732">Signal</keyword>
<accession>A0A9N8J0P5</accession>
<feature type="repeat" description="TPR" evidence="1">
    <location>
        <begin position="192"/>
        <end position="225"/>
    </location>
</feature>
<feature type="signal peptide" evidence="2">
    <location>
        <begin position="1"/>
        <end position="20"/>
    </location>
</feature>
<evidence type="ECO:0000256" key="1">
    <source>
        <dbReference type="PROSITE-ProRule" id="PRU00339"/>
    </source>
</evidence>
<evidence type="ECO:0000313" key="3">
    <source>
        <dbReference type="EMBL" id="CAC9973303.1"/>
    </source>
</evidence>
<dbReference type="SMART" id="SM00028">
    <property type="entry name" value="TPR"/>
    <property type="match status" value="5"/>
</dbReference>
<organism evidence="3 4">
    <name type="scientific">Flavobacterium panici</name>
    <dbReference type="NCBI Taxonomy" id="2654843"/>
    <lineage>
        <taxon>Bacteria</taxon>
        <taxon>Pseudomonadati</taxon>
        <taxon>Bacteroidota</taxon>
        <taxon>Flavobacteriia</taxon>
        <taxon>Flavobacteriales</taxon>
        <taxon>Flavobacteriaceae</taxon>
        <taxon>Flavobacterium</taxon>
    </lineage>
</organism>
<keyword evidence="4" id="KW-1185">Reference proteome</keyword>
<name>A0A9N8J0P5_9FLAO</name>
<reference evidence="3 4" key="1">
    <citation type="submission" date="2020-06" db="EMBL/GenBank/DDBJ databases">
        <authorList>
            <person name="Criscuolo A."/>
        </authorList>
    </citation>
    <scope>NUCLEOTIDE SEQUENCE [LARGE SCALE GENOMIC DNA]</scope>
    <source>
        <strain evidence="3">PXU-55</strain>
    </source>
</reference>
<sequence length="556" mass="61284">MNKFKIFSLAMIATASVANAQDIKEAKKAIDAEQFQKAKSLLKSIIKAKPSDGEANFVLGNIYLNQSVVDSAKIYYLNGIEASDKKNLNYIGLGQIDLDNKNTASAQANFALATKDIKRKDVDEFIYIGKAYMNSVNPDYTNAVASLKKALLIEPQNASALLAIGDAYYGANNQNDAYKAYRDAFTADPTLLRAKMQLGVLLKGAKSYDEAIKSFNEVIALNPNYGPVYRELAETYYKWGRNKPSTAKVNLQNAITNYEKYLSLTDYSLDSKMRHADFLILVKDYKSLETVANKMIAEDKVNPRIFRYLGYAAYENGNVDVAIKSIEDYIKTPTNKVIGRDYLYLGLSKIKKGTNAEGAVDQASFDAGLADIKKAIELEPLVVEELNDLGKALFGKKQFGQAASIFEFGANNKDSKNYLDDNVYYGISVYYANANKTGGAVADAAQLAKADAAFDRILVASPTYDEAYLYKGRINNLLEKDDLIIKNYEEYVAKTTAKGAEELAKPATVKKIVEAYNSIGASYANTDKAKAIEYFNKTLVLDPANAYASQSVKALK</sequence>
<dbReference type="RefSeq" id="WP_180856831.1">
    <property type="nucleotide sequence ID" value="NZ_CAIJDE010000032.1"/>
</dbReference>
<keyword evidence="1" id="KW-0802">TPR repeat</keyword>
<feature type="repeat" description="TPR" evidence="1">
    <location>
        <begin position="158"/>
        <end position="191"/>
    </location>
</feature>
<dbReference type="Pfam" id="PF13432">
    <property type="entry name" value="TPR_16"/>
    <property type="match status" value="2"/>
</dbReference>
<dbReference type="EMBL" id="CAIJDE010000032">
    <property type="protein sequence ID" value="CAC9973303.1"/>
    <property type="molecule type" value="Genomic_DNA"/>
</dbReference>
<evidence type="ECO:0000256" key="2">
    <source>
        <dbReference type="SAM" id="SignalP"/>
    </source>
</evidence>
<dbReference type="Proteomes" id="UP000533639">
    <property type="component" value="Unassembled WGS sequence"/>
</dbReference>
<dbReference type="Gene3D" id="1.25.40.10">
    <property type="entry name" value="Tetratricopeptide repeat domain"/>
    <property type="match status" value="3"/>
</dbReference>
<dbReference type="InterPro" id="IPR019734">
    <property type="entry name" value="TPR_rpt"/>
</dbReference>
<comment type="caution">
    <text evidence="3">The sequence shown here is derived from an EMBL/GenBank/DDBJ whole genome shotgun (WGS) entry which is preliminary data.</text>
</comment>
<evidence type="ECO:0000313" key="4">
    <source>
        <dbReference type="Proteomes" id="UP000533639"/>
    </source>
</evidence>
<dbReference type="InterPro" id="IPR011990">
    <property type="entry name" value="TPR-like_helical_dom_sf"/>
</dbReference>
<feature type="chain" id="PRO_5040415855" evidence="2">
    <location>
        <begin position="21"/>
        <end position="556"/>
    </location>
</feature>
<gene>
    <name evidence="3" type="ORF">FLAPXU55_00985</name>
</gene>
<protein>
    <submittedName>
        <fullName evidence="3">Tetratricopeptide repeat protein</fullName>
    </submittedName>
</protein>
<dbReference type="PANTHER" id="PTHR12558:SF13">
    <property type="entry name" value="CELL DIVISION CYCLE PROTEIN 27 HOMOLOG"/>
    <property type="match status" value="1"/>
</dbReference>
<dbReference type="AlphaFoldDB" id="A0A9N8J0P5"/>
<dbReference type="PROSITE" id="PS50005">
    <property type="entry name" value="TPR"/>
    <property type="match status" value="3"/>
</dbReference>
<dbReference type="SUPFAM" id="SSF48452">
    <property type="entry name" value="TPR-like"/>
    <property type="match status" value="3"/>
</dbReference>